<accession>A0A2G5DR41</accession>
<protein>
    <recommendedName>
        <fullName evidence="1">F-box associated beta-propeller type 1 domain-containing protein</fullName>
    </recommendedName>
</protein>
<evidence type="ECO:0000313" key="3">
    <source>
        <dbReference type="Proteomes" id="UP000230069"/>
    </source>
</evidence>
<evidence type="ECO:0000313" key="2">
    <source>
        <dbReference type="EMBL" id="PIA45896.1"/>
    </source>
</evidence>
<evidence type="ECO:0000259" key="1">
    <source>
        <dbReference type="Pfam" id="PF07734"/>
    </source>
</evidence>
<feature type="domain" description="F-box associated beta-propeller type 1" evidence="1">
    <location>
        <begin position="81"/>
        <end position="341"/>
    </location>
</feature>
<dbReference type="STRING" id="218851.A0A2G5DR41"/>
<sequence>MVTTRRQGREEREKRRREKVWNSISNNLTKRRRTLLNSIAADGITSEILLRLPVDSLSRFKCASMSWYTLLHEPFFINDISSSSSSVKFNKAVVIERPFISSKPVFSIHGSCNGIFLITTFHRFERICLWNPSTREYKDIAEQFSNTPKYPRELYPFICIGYWLGYDLSMDDYKVIRIAYHHNIDTVSDAYVYSMRTNSCKRIQDIPYRIYGVVSGVNFSHDGILLHRAIHWLGNRGLMTDRFPLRIVTFDFTNETFNDLQLPDDVLYSRSIRLGVLEDCLWIYSLNKDNHIDMFVMKEYGVKESWTKMFSITDQSIAAMGKFKVISITNEGKLLVQWNYKDIALYDPNHGGRRCGNIKIQGIPRRISNFFRVETYVKSFVSLGTNTYVI</sequence>
<dbReference type="InParanoid" id="A0A2G5DR41"/>
<proteinExistence type="predicted"/>
<dbReference type="InterPro" id="IPR036047">
    <property type="entry name" value="F-box-like_dom_sf"/>
</dbReference>
<dbReference type="SUPFAM" id="SSF50965">
    <property type="entry name" value="Galactose oxidase, central domain"/>
    <property type="match status" value="1"/>
</dbReference>
<organism evidence="2 3">
    <name type="scientific">Aquilegia coerulea</name>
    <name type="common">Rocky mountain columbine</name>
    <dbReference type="NCBI Taxonomy" id="218851"/>
    <lineage>
        <taxon>Eukaryota</taxon>
        <taxon>Viridiplantae</taxon>
        <taxon>Streptophyta</taxon>
        <taxon>Embryophyta</taxon>
        <taxon>Tracheophyta</taxon>
        <taxon>Spermatophyta</taxon>
        <taxon>Magnoliopsida</taxon>
        <taxon>Ranunculales</taxon>
        <taxon>Ranunculaceae</taxon>
        <taxon>Thalictroideae</taxon>
        <taxon>Aquilegia</taxon>
    </lineage>
</organism>
<dbReference type="InterPro" id="IPR011043">
    <property type="entry name" value="Gal_Oxase/kelch_b-propeller"/>
</dbReference>
<dbReference type="EMBL" id="KZ305033">
    <property type="protein sequence ID" value="PIA45896.1"/>
    <property type="molecule type" value="Genomic_DNA"/>
</dbReference>
<name>A0A2G5DR41_AQUCA</name>
<dbReference type="Pfam" id="PF07734">
    <property type="entry name" value="FBA_1"/>
    <property type="match status" value="1"/>
</dbReference>
<dbReference type="PANTHER" id="PTHR31672">
    <property type="entry name" value="BNACNNG10540D PROTEIN"/>
    <property type="match status" value="1"/>
</dbReference>
<dbReference type="NCBIfam" id="TIGR01640">
    <property type="entry name" value="F_box_assoc_1"/>
    <property type="match status" value="1"/>
</dbReference>
<dbReference type="InterPro" id="IPR017451">
    <property type="entry name" value="F-box-assoc_interact_dom"/>
</dbReference>
<gene>
    <name evidence="2" type="ORF">AQUCO_01600266v1</name>
</gene>
<dbReference type="PANTHER" id="PTHR31672:SF13">
    <property type="entry name" value="F-BOX PROTEIN CPR30-LIKE"/>
    <property type="match status" value="1"/>
</dbReference>
<dbReference type="AlphaFoldDB" id="A0A2G5DR41"/>
<keyword evidence="3" id="KW-1185">Reference proteome</keyword>
<dbReference type="Proteomes" id="UP000230069">
    <property type="component" value="Unassembled WGS sequence"/>
</dbReference>
<dbReference type="InterPro" id="IPR006527">
    <property type="entry name" value="F-box-assoc_dom_typ1"/>
</dbReference>
<dbReference type="SUPFAM" id="SSF81383">
    <property type="entry name" value="F-box domain"/>
    <property type="match status" value="1"/>
</dbReference>
<reference evidence="2 3" key="1">
    <citation type="submission" date="2017-09" db="EMBL/GenBank/DDBJ databases">
        <title>WGS assembly of Aquilegia coerulea Goldsmith.</title>
        <authorList>
            <person name="Hodges S."/>
            <person name="Kramer E."/>
            <person name="Nordborg M."/>
            <person name="Tomkins J."/>
            <person name="Borevitz J."/>
            <person name="Derieg N."/>
            <person name="Yan J."/>
            <person name="Mihaltcheva S."/>
            <person name="Hayes R.D."/>
            <person name="Rokhsar D."/>
        </authorList>
    </citation>
    <scope>NUCLEOTIDE SEQUENCE [LARGE SCALE GENOMIC DNA]</scope>
    <source>
        <strain evidence="3">cv. Goldsmith</strain>
    </source>
</reference>
<dbReference type="OrthoDB" id="591557at2759"/>
<dbReference type="InterPro" id="IPR050796">
    <property type="entry name" value="SCF_F-box_component"/>
</dbReference>